<dbReference type="KEGG" id="tav:G4V39_07980"/>
<reference evidence="2 3" key="1">
    <citation type="submission" date="2020-02" db="EMBL/GenBank/DDBJ databases">
        <title>Genome analysis of Thermosulfuriphilus ammonigenes ST65T, an anaerobic thermophilic chemolithoautotrophic bacterium isolated from a deep-sea hydrothermal vent.</title>
        <authorList>
            <person name="Slobodkina G."/>
            <person name="Allioux M."/>
            <person name="Merkel A."/>
            <person name="Alain K."/>
            <person name="Jebbar M."/>
            <person name="Slobodkin A."/>
        </authorList>
    </citation>
    <scope>NUCLEOTIDE SEQUENCE [LARGE SCALE GENOMIC DNA]</scope>
    <source>
        <strain evidence="2 3">ST65</strain>
    </source>
</reference>
<dbReference type="EMBL" id="CP048877">
    <property type="protein sequence ID" value="QIJ72211.1"/>
    <property type="molecule type" value="Genomic_DNA"/>
</dbReference>
<dbReference type="SMART" id="SM00422">
    <property type="entry name" value="HTH_MERR"/>
    <property type="match status" value="1"/>
</dbReference>
<dbReference type="PROSITE" id="PS50937">
    <property type="entry name" value="HTH_MERR_2"/>
    <property type="match status" value="1"/>
</dbReference>
<dbReference type="Proteomes" id="UP000502179">
    <property type="component" value="Chromosome"/>
</dbReference>
<dbReference type="InterPro" id="IPR009061">
    <property type="entry name" value="DNA-bd_dom_put_sf"/>
</dbReference>
<accession>A0A6G7PXG5</accession>
<dbReference type="InterPro" id="IPR000551">
    <property type="entry name" value="MerR-type_HTH_dom"/>
</dbReference>
<dbReference type="RefSeq" id="WP_166032429.1">
    <property type="nucleotide sequence ID" value="NZ_CP048877.1"/>
</dbReference>
<keyword evidence="1" id="KW-0238">DNA-binding</keyword>
<dbReference type="AlphaFoldDB" id="A0A6G7PXG5"/>
<dbReference type="PANTHER" id="PTHR30204:SF58">
    <property type="entry name" value="HTH-TYPE TRANSCRIPTIONAL REGULATOR YFMP"/>
    <property type="match status" value="1"/>
</dbReference>
<gene>
    <name evidence="2" type="ORF">G4V39_07980</name>
</gene>
<protein>
    <submittedName>
        <fullName evidence="2">MerR family transcriptional regulator</fullName>
    </submittedName>
</protein>
<evidence type="ECO:0000313" key="2">
    <source>
        <dbReference type="EMBL" id="QIJ72211.1"/>
    </source>
</evidence>
<dbReference type="Gene3D" id="1.10.1660.10">
    <property type="match status" value="1"/>
</dbReference>
<dbReference type="PANTHER" id="PTHR30204">
    <property type="entry name" value="REDOX-CYCLING DRUG-SENSING TRANSCRIPTIONAL ACTIVATOR SOXR"/>
    <property type="match status" value="1"/>
</dbReference>
<dbReference type="Pfam" id="PF13411">
    <property type="entry name" value="MerR_1"/>
    <property type="match status" value="1"/>
</dbReference>
<keyword evidence="3" id="KW-1185">Reference proteome</keyword>
<dbReference type="GO" id="GO:0003677">
    <property type="term" value="F:DNA binding"/>
    <property type="evidence" value="ECO:0007669"/>
    <property type="project" value="UniProtKB-KW"/>
</dbReference>
<proteinExistence type="predicted"/>
<evidence type="ECO:0000313" key="3">
    <source>
        <dbReference type="Proteomes" id="UP000502179"/>
    </source>
</evidence>
<dbReference type="SUPFAM" id="SSF46955">
    <property type="entry name" value="Putative DNA-binding domain"/>
    <property type="match status" value="1"/>
</dbReference>
<dbReference type="GO" id="GO:0003700">
    <property type="term" value="F:DNA-binding transcription factor activity"/>
    <property type="evidence" value="ECO:0007669"/>
    <property type="project" value="InterPro"/>
</dbReference>
<evidence type="ECO:0000256" key="1">
    <source>
        <dbReference type="ARBA" id="ARBA00023125"/>
    </source>
</evidence>
<dbReference type="PROSITE" id="PS00552">
    <property type="entry name" value="HTH_MERR_1"/>
    <property type="match status" value="1"/>
</dbReference>
<sequence>MKPDKAIFSIGTAANMLEVHPRTLRIYEKEGLIKPIRRGQRRYYSMNDITWISCIRTIIHEHGITIAGLKKLLRFTPCWQILNCPEEKRKNCIAYKKGGLLHLEDA</sequence>
<dbReference type="InterPro" id="IPR047057">
    <property type="entry name" value="MerR_fam"/>
</dbReference>
<name>A0A6G7PXG5_9BACT</name>
<organism evidence="2 3">
    <name type="scientific">Thermosulfuriphilus ammonigenes</name>
    <dbReference type="NCBI Taxonomy" id="1936021"/>
    <lineage>
        <taxon>Bacteria</taxon>
        <taxon>Pseudomonadati</taxon>
        <taxon>Thermodesulfobacteriota</taxon>
        <taxon>Thermodesulfobacteria</taxon>
        <taxon>Thermodesulfobacteriales</taxon>
        <taxon>Thermodesulfobacteriaceae</taxon>
        <taxon>Thermosulfuriphilus</taxon>
    </lineage>
</organism>